<reference evidence="3 4" key="1">
    <citation type="journal article" date="2011" name="Stand. Genomic Sci.">
        <title>Complete genome sequence of the thermophilic sulfur-reducer Hippea maritima type strain (MH(2)).</title>
        <authorList>
            <person name="Huntemann M."/>
            <person name="Lu M."/>
            <person name="Nolan M."/>
            <person name="Lapidus A."/>
            <person name="Lucas S."/>
            <person name="Hammon N."/>
            <person name="Deshpande S."/>
            <person name="Cheng J.F."/>
            <person name="Tapia R."/>
            <person name="Han C."/>
            <person name="Goodwin L."/>
            <person name="Pitluck S."/>
            <person name="Liolios K."/>
            <person name="Pagani I."/>
            <person name="Ivanova N."/>
            <person name="Ovchinikova G."/>
            <person name="Pati A."/>
            <person name="Chen A."/>
            <person name="Palaniappan K."/>
            <person name="Land M."/>
            <person name="Hauser L."/>
            <person name="Jeffries C.D."/>
            <person name="Detter J.C."/>
            <person name="Brambilla E.M."/>
            <person name="Rohde M."/>
            <person name="Spring S."/>
            <person name="Goker M."/>
            <person name="Woyke T."/>
            <person name="Bristow J."/>
            <person name="Eisen J.A."/>
            <person name="Markowitz V."/>
            <person name="Hugenholtz P."/>
            <person name="Kyrpides N.C."/>
            <person name="Klenk H.P."/>
            <person name="Mavromatis K."/>
        </authorList>
    </citation>
    <scope>NUCLEOTIDE SEQUENCE [LARGE SCALE GENOMIC DNA]</scope>
    <source>
        <strain evidence="4">ATCC 700847 / DSM 10411 / MH2</strain>
    </source>
</reference>
<dbReference type="GO" id="GO:0005829">
    <property type="term" value="C:cytosol"/>
    <property type="evidence" value="ECO:0007669"/>
    <property type="project" value="TreeGrafter"/>
</dbReference>
<dbReference type="InterPro" id="IPR027417">
    <property type="entry name" value="P-loop_NTPase"/>
</dbReference>
<dbReference type="Pfam" id="PF18073">
    <property type="entry name" value="Zn_ribbon_LapB"/>
    <property type="match status" value="1"/>
</dbReference>
<dbReference type="InterPro" id="IPR041166">
    <property type="entry name" value="Rubredoxin_2"/>
</dbReference>
<dbReference type="eggNOG" id="COG1066">
    <property type="taxonomic scope" value="Bacteria"/>
</dbReference>
<dbReference type="SUPFAM" id="SSF54211">
    <property type="entry name" value="Ribosomal protein S5 domain 2-like"/>
    <property type="match status" value="1"/>
</dbReference>
<gene>
    <name evidence="3" type="ordered locus">Hipma_0507</name>
</gene>
<evidence type="ECO:0000259" key="2">
    <source>
        <dbReference type="PROSITE" id="PS50162"/>
    </source>
</evidence>
<dbReference type="GO" id="GO:0140664">
    <property type="term" value="F:ATP-dependent DNA damage sensor activity"/>
    <property type="evidence" value="ECO:0007669"/>
    <property type="project" value="InterPro"/>
</dbReference>
<protein>
    <submittedName>
        <fullName evidence="3">AAA ATPase</fullName>
    </submittedName>
</protein>
<dbReference type="HOGENOM" id="CLU_018264_0_0_7"/>
<evidence type="ECO:0000256" key="1">
    <source>
        <dbReference type="ARBA" id="ARBA00022723"/>
    </source>
</evidence>
<keyword evidence="1" id="KW-0479">Metal-binding</keyword>
<dbReference type="Pfam" id="PF13481">
    <property type="entry name" value="AAA_25"/>
    <property type="match status" value="1"/>
</dbReference>
<reference evidence="4" key="2">
    <citation type="submission" date="2011-03" db="EMBL/GenBank/DDBJ databases">
        <title>The complete genome of Hippea maritima DSM 10411.</title>
        <authorList>
            <consortium name="US DOE Joint Genome Institute (JGI-PGF)"/>
            <person name="Lucas S."/>
            <person name="Copeland A."/>
            <person name="Lapidus A."/>
            <person name="Bruce D."/>
            <person name="Goodwin L."/>
            <person name="Pitluck S."/>
            <person name="Peters L."/>
            <person name="Kyrpides N."/>
            <person name="Mavromatis K."/>
            <person name="Pagani I."/>
            <person name="Ivanova N."/>
            <person name="Mikhailova N."/>
            <person name="Lu M."/>
            <person name="Detter J.C."/>
            <person name="Tapia R."/>
            <person name="Han C."/>
            <person name="Land M."/>
            <person name="Hauser L."/>
            <person name="Markowitz V."/>
            <person name="Cheng J.-F."/>
            <person name="Hugenholtz P."/>
            <person name="Woyke T."/>
            <person name="Wu D."/>
            <person name="Spring S."/>
            <person name="Schroeder M."/>
            <person name="Brambilla E."/>
            <person name="Klenk H.-P."/>
            <person name="Eisen J.A."/>
        </authorList>
    </citation>
    <scope>NUCLEOTIDE SEQUENCE [LARGE SCALE GENOMIC DNA]</scope>
    <source>
        <strain evidence="4">ATCC 700847 / DSM 10411 / MH2</strain>
    </source>
</reference>
<accession>F2LUF2</accession>
<dbReference type="STRING" id="760142.Hipma_0507"/>
<organism evidence="3 4">
    <name type="scientific">Hippea maritima (strain ATCC 700847 / DSM 10411 / MH2)</name>
    <dbReference type="NCBI Taxonomy" id="760142"/>
    <lineage>
        <taxon>Bacteria</taxon>
        <taxon>Pseudomonadati</taxon>
        <taxon>Campylobacterota</taxon>
        <taxon>Desulfurellia</taxon>
        <taxon>Desulfurellales</taxon>
        <taxon>Hippeaceae</taxon>
        <taxon>Hippea</taxon>
    </lineage>
</organism>
<dbReference type="PROSITE" id="PS50162">
    <property type="entry name" value="RECA_2"/>
    <property type="match status" value="1"/>
</dbReference>
<dbReference type="OrthoDB" id="9803906at2"/>
<dbReference type="GO" id="GO:0046872">
    <property type="term" value="F:metal ion binding"/>
    <property type="evidence" value="ECO:0007669"/>
    <property type="project" value="UniProtKB-KW"/>
</dbReference>
<sequence length="426" mass="46801">MVKKTSIYVCSNCGYTSSKWYGRCPNCGEWGTFEEKTGNDKKKSRALDYKKPVKISQVNYSESFLSFDGDFSSLFNNKLSLGGVYLISGTPGVGKSTLLLQLAGSLSKNGRVVYISAEESLGQIASRGERLSVGDVELVSENELNRIIAMLEVERPTIAIVDSVHTIFDSDLDYTTGGIQQVRHCAEKLTEAAKRFSITLFIVAHITKSGAIAGPKTLEHMVDSVLLLQAESKSGFRVLKFLKNRFGSTDEALILQMTEKGLVEVKDPTIKFIDGFNLTDGVCYGAIAEGKHPILIEVQALCVQTPLAIPRRISVGFDINRLNMLIAVIEKRVNLPMFKYDVYVNITGGIKVSSTLMDAAVVGAIFSSFKKKSFLEKSVVFSEIDLSGRLRLFESDKAIVDKLKASGFSVMSALNTKDVKRLYDSV</sequence>
<dbReference type="PRINTS" id="PR01874">
    <property type="entry name" value="DNAREPAIRADA"/>
</dbReference>
<dbReference type="InterPro" id="IPR003593">
    <property type="entry name" value="AAA+_ATPase"/>
</dbReference>
<dbReference type="EMBL" id="CP002606">
    <property type="protein sequence ID" value="AEA33478.1"/>
    <property type="molecule type" value="Genomic_DNA"/>
</dbReference>
<name>F2LUF2_HIPMA</name>
<feature type="domain" description="RecA family profile 1" evidence="2">
    <location>
        <begin position="60"/>
        <end position="206"/>
    </location>
</feature>
<dbReference type="Gene3D" id="3.40.50.300">
    <property type="entry name" value="P-loop containing nucleotide triphosphate hydrolases"/>
    <property type="match status" value="1"/>
</dbReference>
<dbReference type="PANTHER" id="PTHR32472">
    <property type="entry name" value="DNA REPAIR PROTEIN RADA"/>
    <property type="match status" value="1"/>
</dbReference>
<dbReference type="Proteomes" id="UP000008139">
    <property type="component" value="Chromosome"/>
</dbReference>
<evidence type="ECO:0000313" key="3">
    <source>
        <dbReference type="EMBL" id="AEA33478.1"/>
    </source>
</evidence>
<dbReference type="GO" id="GO:0000725">
    <property type="term" value="P:recombinational repair"/>
    <property type="evidence" value="ECO:0007669"/>
    <property type="project" value="TreeGrafter"/>
</dbReference>
<dbReference type="GO" id="GO:0005524">
    <property type="term" value="F:ATP binding"/>
    <property type="evidence" value="ECO:0007669"/>
    <property type="project" value="InterPro"/>
</dbReference>
<dbReference type="InParanoid" id="F2LUF2"/>
<dbReference type="PANTHER" id="PTHR32472:SF10">
    <property type="entry name" value="DNA REPAIR PROTEIN RADA-LIKE PROTEIN"/>
    <property type="match status" value="1"/>
</dbReference>
<dbReference type="FunCoup" id="F2LUF2">
    <property type="interactions" value="314"/>
</dbReference>
<dbReference type="InterPro" id="IPR020568">
    <property type="entry name" value="Ribosomal_Su5_D2-typ_SF"/>
</dbReference>
<dbReference type="GO" id="GO:0003677">
    <property type="term" value="F:DNA binding"/>
    <property type="evidence" value="ECO:0007669"/>
    <property type="project" value="InterPro"/>
</dbReference>
<evidence type="ECO:0000313" key="4">
    <source>
        <dbReference type="Proteomes" id="UP000008139"/>
    </source>
</evidence>
<proteinExistence type="predicted"/>
<dbReference type="SUPFAM" id="SSF52540">
    <property type="entry name" value="P-loop containing nucleoside triphosphate hydrolases"/>
    <property type="match status" value="1"/>
</dbReference>
<dbReference type="AlphaFoldDB" id="F2LUF2"/>
<dbReference type="RefSeq" id="WP_013681519.1">
    <property type="nucleotide sequence ID" value="NC_015318.1"/>
</dbReference>
<dbReference type="InterPro" id="IPR020588">
    <property type="entry name" value="RecA_ATP-bd"/>
</dbReference>
<dbReference type="SMART" id="SM00382">
    <property type="entry name" value="AAA"/>
    <property type="match status" value="1"/>
</dbReference>
<keyword evidence="4" id="KW-1185">Reference proteome</keyword>
<dbReference type="KEGG" id="hmr:Hipma_0507"/>